<evidence type="ECO:0000313" key="1">
    <source>
        <dbReference type="EMBL" id="ROT36172.1"/>
    </source>
</evidence>
<dbReference type="AlphaFoldDB" id="A0A3N2PNU3"/>
<accession>A0A3N2PNU3</accession>
<evidence type="ECO:0000313" key="2">
    <source>
        <dbReference type="Proteomes" id="UP000272025"/>
    </source>
</evidence>
<protein>
    <submittedName>
        <fullName evidence="1">Uncharacterized protein</fullName>
    </submittedName>
</protein>
<dbReference type="GeneID" id="39583991"/>
<organism evidence="1 2">
    <name type="scientific">Sodiomyces alkalinus (strain CBS 110278 / VKM F-3762 / F11)</name>
    <name type="common">Alkaliphilic filamentous fungus</name>
    <dbReference type="NCBI Taxonomy" id="1314773"/>
    <lineage>
        <taxon>Eukaryota</taxon>
        <taxon>Fungi</taxon>
        <taxon>Dikarya</taxon>
        <taxon>Ascomycota</taxon>
        <taxon>Pezizomycotina</taxon>
        <taxon>Sordariomycetes</taxon>
        <taxon>Hypocreomycetidae</taxon>
        <taxon>Glomerellales</taxon>
        <taxon>Plectosphaerellaceae</taxon>
        <taxon>Sodiomyces</taxon>
    </lineage>
</organism>
<proteinExistence type="predicted"/>
<reference evidence="1 2" key="1">
    <citation type="journal article" date="2018" name="Mol. Ecol.">
        <title>The obligate alkalophilic soda-lake fungus Sodiomyces alkalinus has shifted to a protein diet.</title>
        <authorList>
            <person name="Grum-Grzhimaylo A.A."/>
            <person name="Falkoski D.L."/>
            <person name="van den Heuvel J."/>
            <person name="Valero-Jimenez C.A."/>
            <person name="Min B."/>
            <person name="Choi I.G."/>
            <person name="Lipzen A."/>
            <person name="Daum C.G."/>
            <person name="Aanen D.K."/>
            <person name="Tsang A."/>
            <person name="Henrissat B."/>
            <person name="Bilanenko E.N."/>
            <person name="de Vries R.P."/>
            <person name="van Kan J.A.L."/>
            <person name="Grigoriev I.V."/>
            <person name="Debets A.J.M."/>
        </authorList>
    </citation>
    <scope>NUCLEOTIDE SEQUENCE [LARGE SCALE GENOMIC DNA]</scope>
    <source>
        <strain evidence="1 2">F11</strain>
    </source>
</reference>
<dbReference type="EMBL" id="ML119060">
    <property type="protein sequence ID" value="ROT36172.1"/>
    <property type="molecule type" value="Genomic_DNA"/>
</dbReference>
<dbReference type="RefSeq" id="XP_028463978.1">
    <property type="nucleotide sequence ID" value="XM_028615514.1"/>
</dbReference>
<dbReference type="Proteomes" id="UP000272025">
    <property type="component" value="Unassembled WGS sequence"/>
</dbReference>
<keyword evidence="2" id="KW-1185">Reference proteome</keyword>
<sequence length="153" mass="17054">MPDCKVRTPTATDRASLSMAVLLAGGQTRPRCYSVESSDVSDPRFLVPKSAKFGYAETQNPDEVWITCQKRGPLVVGERRQTLLRHGTVETVATGVSWLVGGRGGWRGILLLERFFDDELRGGVQHQYIRRDRCCFILLTPHVGGPTFYAQTL</sequence>
<gene>
    <name evidence="1" type="ORF">SODALDRAFT_59164</name>
</gene>
<name>A0A3N2PNU3_SODAK</name>